<protein>
    <submittedName>
        <fullName evidence="1">Uncharacterized protein</fullName>
    </submittedName>
</protein>
<accession>A0A1M2VIY2</accession>
<reference evidence="1 2" key="1">
    <citation type="submission" date="2016-10" db="EMBL/GenBank/DDBJ databases">
        <title>Genome sequence of the basidiomycete white-rot fungus Trametes pubescens.</title>
        <authorList>
            <person name="Makela M.R."/>
            <person name="Granchi Z."/>
            <person name="Peng M."/>
            <person name="De Vries R.P."/>
            <person name="Grigoriev I."/>
            <person name="Riley R."/>
            <person name="Hilden K."/>
        </authorList>
    </citation>
    <scope>NUCLEOTIDE SEQUENCE [LARGE SCALE GENOMIC DNA]</scope>
    <source>
        <strain evidence="1 2">FBCC735</strain>
    </source>
</reference>
<comment type="caution">
    <text evidence="1">The sequence shown here is derived from an EMBL/GenBank/DDBJ whole genome shotgun (WGS) entry which is preliminary data.</text>
</comment>
<gene>
    <name evidence="1" type="ORF">TRAPUB_1632</name>
</gene>
<keyword evidence="2" id="KW-1185">Reference proteome</keyword>
<dbReference type="EMBL" id="MNAD01001170">
    <property type="protein sequence ID" value="OJT07536.1"/>
    <property type="molecule type" value="Genomic_DNA"/>
</dbReference>
<name>A0A1M2VIY2_TRAPU</name>
<sequence>MSPKRTDYPTLSSLHFASHGDTSSFTTNYLMGHDLDAGLQEHAGVGELPPGPAGWQGGVMETPFEPSSAYMGWSGVHAAGLSPDLPYLNTHVDGGIRYYSTTSADASHFRSLLSGRVPAQSQQGADFTPCATSTAFCGASDGFASGETSTHAYATCTEECYNAAFGGSFYTYPN</sequence>
<proteinExistence type="predicted"/>
<evidence type="ECO:0000313" key="2">
    <source>
        <dbReference type="Proteomes" id="UP000184267"/>
    </source>
</evidence>
<dbReference type="Proteomes" id="UP000184267">
    <property type="component" value="Unassembled WGS sequence"/>
</dbReference>
<organism evidence="1 2">
    <name type="scientific">Trametes pubescens</name>
    <name type="common">White-rot fungus</name>
    <dbReference type="NCBI Taxonomy" id="154538"/>
    <lineage>
        <taxon>Eukaryota</taxon>
        <taxon>Fungi</taxon>
        <taxon>Dikarya</taxon>
        <taxon>Basidiomycota</taxon>
        <taxon>Agaricomycotina</taxon>
        <taxon>Agaricomycetes</taxon>
        <taxon>Polyporales</taxon>
        <taxon>Polyporaceae</taxon>
        <taxon>Trametes</taxon>
    </lineage>
</organism>
<dbReference type="AlphaFoldDB" id="A0A1M2VIY2"/>
<evidence type="ECO:0000313" key="1">
    <source>
        <dbReference type="EMBL" id="OJT07536.1"/>
    </source>
</evidence>